<dbReference type="EMBL" id="CP000502">
    <property type="protein sequence ID" value="ABN68511.2"/>
    <property type="molecule type" value="Genomic_DNA"/>
</dbReference>
<evidence type="ECO:0000256" key="1">
    <source>
        <dbReference type="SAM" id="MobiDB-lite"/>
    </source>
</evidence>
<feature type="compositionally biased region" description="Polar residues" evidence="1">
    <location>
        <begin position="452"/>
        <end position="464"/>
    </location>
</feature>
<name>A3M0E5_PICST</name>
<dbReference type="GeneID" id="4840959"/>
<dbReference type="OrthoDB" id="4093447at2759"/>
<dbReference type="KEGG" id="pic:PICST_68522"/>
<evidence type="ECO:0000313" key="3">
    <source>
        <dbReference type="Proteomes" id="UP000002258"/>
    </source>
</evidence>
<dbReference type="InParanoid" id="A3M0E5"/>
<sequence length="497" mass="54501">MNKKLNLKLSLNRTTSNLSNESQPFTPLEQTPTFYFAPPAVPGGGARTPVDSIYSNPQYNESDDILTDIDELQGTCKTTRNYTLNFTPSFDQLVLSIYSHILSLPTTTPFSGMTPPSGLVSKVANETMSKLIANTQTSNPPLYDHQSIINAEYLRNHSYQPIFLQLIRKRLLDLCLFNSYNGATTISVTASSNVANGGLRQSSISNLSLNELNISNYNSNNTSTRSRSSSLSLRKQSLTRNNSYTNNNWLHVGNINSIRPSSNANGPIHHGGEHYNASTDSLQSMQDYVTQSFINRSANNNNNNNNNASLTAPSTNFNSMMMDYQTPPSSNKGSISGPTMTPPYNTQTIQNSINNGHSMNPEYDDFAFYQFQQARSRSSSRGNNSFPIPLTINTDSANIQALNALNGGPLSGGPNAHRNNHTGLSLDSPFMSATSLSEESGYFGDRFPQPPQVSSNVQADSPTNAEPALGDSRINLHNQFSLSEKKRDSLKLKRGIH</sequence>
<feature type="region of interest" description="Disordered" evidence="1">
    <location>
        <begin position="440"/>
        <end position="472"/>
    </location>
</feature>
<dbReference type="RefSeq" id="XP_001386540.2">
    <property type="nucleotide sequence ID" value="XM_001386503.1"/>
</dbReference>
<organism evidence="2 3">
    <name type="scientific">Scheffersomyces stipitis (strain ATCC 58785 / CBS 6054 / NBRC 10063 / NRRL Y-11545)</name>
    <name type="common">Yeast</name>
    <name type="synonym">Pichia stipitis</name>
    <dbReference type="NCBI Taxonomy" id="322104"/>
    <lineage>
        <taxon>Eukaryota</taxon>
        <taxon>Fungi</taxon>
        <taxon>Dikarya</taxon>
        <taxon>Ascomycota</taxon>
        <taxon>Saccharomycotina</taxon>
        <taxon>Pichiomycetes</taxon>
        <taxon>Debaryomycetaceae</taxon>
        <taxon>Scheffersomyces</taxon>
    </lineage>
</organism>
<dbReference type="OMA" id="HEYQPII"/>
<dbReference type="AlphaFoldDB" id="A3M0E5"/>
<keyword evidence="2" id="KW-0238">DNA-binding</keyword>
<dbReference type="eggNOG" id="ENOG502SRSS">
    <property type="taxonomic scope" value="Eukaryota"/>
</dbReference>
<accession>A3M0E5</accession>
<gene>
    <name evidence="2" type="primary">RBP5</name>
    <name evidence="2" type="ORF">PICST_68522</name>
</gene>
<feature type="region of interest" description="Disordered" evidence="1">
    <location>
        <begin position="218"/>
        <end position="238"/>
    </location>
</feature>
<dbReference type="HOGENOM" id="CLU_542928_0_0_1"/>
<proteinExistence type="predicted"/>
<protein>
    <submittedName>
        <fullName evidence="2">DNA-binding proteins Bright/BRCAA1/RBP1 and related proteins containing BRIGHT domain</fullName>
    </submittedName>
</protein>
<feature type="compositionally biased region" description="Low complexity" evidence="1">
    <location>
        <begin position="218"/>
        <end position="233"/>
    </location>
</feature>
<keyword evidence="3" id="KW-1185">Reference proteome</keyword>
<evidence type="ECO:0000313" key="2">
    <source>
        <dbReference type="EMBL" id="ABN68511.2"/>
    </source>
</evidence>
<dbReference type="GO" id="GO:0003677">
    <property type="term" value="F:DNA binding"/>
    <property type="evidence" value="ECO:0007669"/>
    <property type="project" value="UniProtKB-KW"/>
</dbReference>
<reference evidence="2 3" key="1">
    <citation type="journal article" date="2007" name="Nat. Biotechnol.">
        <title>Genome sequence of the lignocellulose-bioconverting and xylose-fermenting yeast Pichia stipitis.</title>
        <authorList>
            <person name="Jeffries T.W."/>
            <person name="Grigoriev I.V."/>
            <person name="Grimwood J."/>
            <person name="Laplaza J.M."/>
            <person name="Aerts A."/>
            <person name="Salamov A."/>
            <person name="Schmutz J."/>
            <person name="Lindquist E."/>
            <person name="Dehal P."/>
            <person name="Shapiro H."/>
            <person name="Jin Y.S."/>
            <person name="Passoth V."/>
            <person name="Richardson P.M."/>
        </authorList>
    </citation>
    <scope>NUCLEOTIDE SEQUENCE [LARGE SCALE GENOMIC DNA]</scope>
    <source>
        <strain evidence="3">ATCC 58785 / CBS 6054 / NBRC 10063 / NRRL Y-11545</strain>
    </source>
</reference>
<dbReference type="Proteomes" id="UP000002258">
    <property type="component" value="Chromosome 8"/>
</dbReference>